<feature type="compositionally biased region" description="Polar residues" evidence="1">
    <location>
        <begin position="40"/>
        <end position="49"/>
    </location>
</feature>
<feature type="compositionally biased region" description="Polar residues" evidence="1">
    <location>
        <begin position="142"/>
        <end position="164"/>
    </location>
</feature>
<feature type="compositionally biased region" description="Low complexity" evidence="1">
    <location>
        <begin position="272"/>
        <end position="294"/>
    </location>
</feature>
<feature type="compositionally biased region" description="Basic residues" evidence="1">
    <location>
        <begin position="65"/>
        <end position="78"/>
    </location>
</feature>
<dbReference type="GO" id="GO:0046983">
    <property type="term" value="F:protein dimerization activity"/>
    <property type="evidence" value="ECO:0007669"/>
    <property type="project" value="InterPro"/>
</dbReference>
<evidence type="ECO:0000313" key="3">
    <source>
        <dbReference type="EMBL" id="ALJ33557.1"/>
    </source>
</evidence>
<protein>
    <submittedName>
        <fullName evidence="4">BHLH domain-containing protein</fullName>
    </submittedName>
    <submittedName>
        <fullName evidence="3">Hlh-4</fullName>
    </submittedName>
</protein>
<dbReference type="GeneID" id="136824141"/>
<dbReference type="PANTHER" id="PTHR23349:SF111">
    <property type="entry name" value="BHLH DOMAIN-CONTAINING PROTEIN"/>
    <property type="match status" value="1"/>
</dbReference>
<organism evidence="3">
    <name type="scientific">Clytia hemisphaerica</name>
    <dbReference type="NCBI Taxonomy" id="252671"/>
    <lineage>
        <taxon>Eukaryota</taxon>
        <taxon>Metazoa</taxon>
        <taxon>Cnidaria</taxon>
        <taxon>Hydrozoa</taxon>
        <taxon>Hydroidolina</taxon>
        <taxon>Leptothecata</taxon>
        <taxon>Obeliida</taxon>
        <taxon>Clytiidae</taxon>
        <taxon>Clytia</taxon>
    </lineage>
</organism>
<reference evidence="3" key="1">
    <citation type="submission" date="2015-07" db="EMBL/GenBank/DDBJ databases">
        <title>Wnt signalling and multipotent stem cell formation and differenciation in the hydrozoan Clytia hemisphaerica.</title>
        <authorList>
            <person name="Ruggiero A."/>
            <person name="Lapebie P."/>
            <person name="Barreau C."/>
            <person name="Houliston E."/>
        </authorList>
    </citation>
    <scope>NUCLEOTIDE SEQUENCE</scope>
</reference>
<accession>A0A0P0ED30</accession>
<dbReference type="SMART" id="SM00353">
    <property type="entry name" value="HLH"/>
    <property type="match status" value="1"/>
</dbReference>
<dbReference type="InterPro" id="IPR036638">
    <property type="entry name" value="HLH_DNA-bd_sf"/>
</dbReference>
<feature type="domain" description="BHLH" evidence="2">
    <location>
        <begin position="84"/>
        <end position="136"/>
    </location>
</feature>
<dbReference type="GO" id="GO:0000981">
    <property type="term" value="F:DNA-binding transcription factor activity, RNA polymerase II-specific"/>
    <property type="evidence" value="ECO:0007669"/>
    <property type="project" value="TreeGrafter"/>
</dbReference>
<dbReference type="InterPro" id="IPR011598">
    <property type="entry name" value="bHLH_dom"/>
</dbReference>
<feature type="compositionally biased region" description="Polar residues" evidence="1">
    <location>
        <begin position="261"/>
        <end position="271"/>
    </location>
</feature>
<dbReference type="GO" id="GO:0032502">
    <property type="term" value="P:developmental process"/>
    <property type="evidence" value="ECO:0007669"/>
    <property type="project" value="TreeGrafter"/>
</dbReference>
<evidence type="ECO:0000313" key="5">
    <source>
        <dbReference type="Proteomes" id="UP000594262"/>
    </source>
</evidence>
<dbReference type="EnsemblMetazoa" id="CLYHEMT015473.1">
    <property type="protein sequence ID" value="CLYHEMP015473.1"/>
    <property type="gene ID" value="CLYHEMG015473"/>
</dbReference>
<dbReference type="EMBL" id="KT318154">
    <property type="protein sequence ID" value="ALJ33557.1"/>
    <property type="molecule type" value="mRNA"/>
</dbReference>
<dbReference type="CDD" id="cd11390">
    <property type="entry name" value="bHLH_TS"/>
    <property type="match status" value="1"/>
</dbReference>
<dbReference type="Proteomes" id="UP000594262">
    <property type="component" value="Unplaced"/>
</dbReference>
<evidence type="ECO:0000259" key="2">
    <source>
        <dbReference type="PROSITE" id="PS50888"/>
    </source>
</evidence>
<dbReference type="InterPro" id="IPR050283">
    <property type="entry name" value="E-box_TF_Regulators"/>
</dbReference>
<feature type="region of interest" description="Disordered" evidence="1">
    <location>
        <begin position="40"/>
        <end position="94"/>
    </location>
</feature>
<dbReference type="Pfam" id="PF00010">
    <property type="entry name" value="HLH"/>
    <property type="match status" value="1"/>
</dbReference>
<dbReference type="OrthoDB" id="5969565at2759"/>
<reference evidence="4" key="2">
    <citation type="submission" date="2021-01" db="UniProtKB">
        <authorList>
            <consortium name="EnsemblMetazoa"/>
        </authorList>
    </citation>
    <scope>IDENTIFICATION</scope>
</reference>
<dbReference type="PROSITE" id="PS50888">
    <property type="entry name" value="BHLH"/>
    <property type="match status" value="1"/>
</dbReference>
<proteinExistence type="evidence at transcript level"/>
<dbReference type="RefSeq" id="XP_066936406.1">
    <property type="nucleotide sequence ID" value="XM_067080305.1"/>
</dbReference>
<evidence type="ECO:0000313" key="4">
    <source>
        <dbReference type="EnsemblMetazoa" id="CLYHEMP015473.1"/>
    </source>
</evidence>
<sequence>MAELSNHSYHYNRNLLVSLPPFEPQMDLFDSLLPDNMSSLSQISPSLENNQEDLDLDETGERGKGKNSKKKPRRKRRNLTGVSKQRRAANERERKRLQIINMAFKDLKAALPLFPNENNISKIEIVRLASRTIKYLSELANNDSENDTMNNMDNSRSPGGSVTSDHSESGSSISNPSPRPDFEEEAKLLAPGDIDISNLLSNYEELSSMAVDMQSPSMLEPVTMVGINELKPLTVKKEESRSSCKYATTTVKKEESRSSCRHATTVSRSQKSGSTGSTSNFNSTSSSTSSTSDGFSGFDINIFLDDSAANSEDSKDDVFPSMLSFW</sequence>
<evidence type="ECO:0000256" key="1">
    <source>
        <dbReference type="SAM" id="MobiDB-lite"/>
    </source>
</evidence>
<keyword evidence="5" id="KW-1185">Reference proteome</keyword>
<name>A0A0P0ED30_9CNID</name>
<dbReference type="PANTHER" id="PTHR23349">
    <property type="entry name" value="BASIC HELIX-LOOP-HELIX TRANSCRIPTION FACTOR, TWIST"/>
    <property type="match status" value="1"/>
</dbReference>
<dbReference type="SUPFAM" id="SSF47459">
    <property type="entry name" value="HLH, helix-loop-helix DNA-binding domain"/>
    <property type="match status" value="1"/>
</dbReference>
<feature type="region of interest" description="Disordered" evidence="1">
    <location>
        <begin position="238"/>
        <end position="294"/>
    </location>
</feature>
<feature type="region of interest" description="Disordered" evidence="1">
    <location>
        <begin position="142"/>
        <end position="183"/>
    </location>
</feature>
<dbReference type="AlphaFoldDB" id="A0A0P0ED30"/>
<dbReference type="Gene3D" id="4.10.280.10">
    <property type="entry name" value="Helix-loop-helix DNA-binding domain"/>
    <property type="match status" value="1"/>
</dbReference>
<dbReference type="GO" id="GO:0000977">
    <property type="term" value="F:RNA polymerase II transcription regulatory region sequence-specific DNA binding"/>
    <property type="evidence" value="ECO:0007669"/>
    <property type="project" value="TreeGrafter"/>
</dbReference>